<name>A0A2K9LNX0_9GAMM</name>
<dbReference type="KEGG" id="kak:Kalk_16615"/>
<sequence length="108" mass="11721">MNTLKTGSILALSVIASACSWVDLNPAAEDVLILKPSQAKQCEQMRRTTSQVMDKIWFVGRNEEKMGEELATLARNTAAESGGNAIMAVSKIAEGKQTFAILNCPHLR</sequence>
<gene>
    <name evidence="1" type="ORF">Kalk_16615</name>
</gene>
<reference evidence="2" key="1">
    <citation type="submission" date="2017-08" db="EMBL/GenBank/DDBJ databases">
        <title>Direct submision.</title>
        <authorList>
            <person name="Kim S.-J."/>
            <person name="Rhee S.-K."/>
        </authorList>
    </citation>
    <scope>NUCLEOTIDE SEQUENCE [LARGE SCALE GENOMIC DNA]</scope>
    <source>
        <strain evidence="2">GI5</strain>
    </source>
</reference>
<protein>
    <recommendedName>
        <fullName evidence="3">DUF4156 domain-containing protein</fullName>
    </recommendedName>
</protein>
<dbReference type="RefSeq" id="WP_101895325.1">
    <property type="nucleotide sequence ID" value="NZ_CP022684.1"/>
</dbReference>
<dbReference type="InterPro" id="IPR025294">
    <property type="entry name" value="DUF4156"/>
</dbReference>
<dbReference type="Pfam" id="PF13698">
    <property type="entry name" value="DUF4156"/>
    <property type="match status" value="1"/>
</dbReference>
<accession>A0A2K9LNX0</accession>
<evidence type="ECO:0000313" key="2">
    <source>
        <dbReference type="Proteomes" id="UP000235116"/>
    </source>
</evidence>
<dbReference type="AlphaFoldDB" id="A0A2K9LNX0"/>
<dbReference type="PROSITE" id="PS51257">
    <property type="entry name" value="PROKAR_LIPOPROTEIN"/>
    <property type="match status" value="1"/>
</dbReference>
<proteinExistence type="predicted"/>
<dbReference type="EMBL" id="CP022684">
    <property type="protein sequence ID" value="AUM13950.1"/>
    <property type="molecule type" value="Genomic_DNA"/>
</dbReference>
<evidence type="ECO:0008006" key="3">
    <source>
        <dbReference type="Google" id="ProtNLM"/>
    </source>
</evidence>
<keyword evidence="2" id="KW-1185">Reference proteome</keyword>
<dbReference type="Proteomes" id="UP000235116">
    <property type="component" value="Chromosome"/>
</dbReference>
<dbReference type="OrthoDB" id="6120981at2"/>
<organism evidence="1 2">
    <name type="scientific">Ketobacter alkanivorans</name>
    <dbReference type="NCBI Taxonomy" id="1917421"/>
    <lineage>
        <taxon>Bacteria</taxon>
        <taxon>Pseudomonadati</taxon>
        <taxon>Pseudomonadota</taxon>
        <taxon>Gammaproteobacteria</taxon>
        <taxon>Pseudomonadales</taxon>
        <taxon>Ketobacteraceae</taxon>
        <taxon>Ketobacter</taxon>
    </lineage>
</organism>
<evidence type="ECO:0000313" key="1">
    <source>
        <dbReference type="EMBL" id="AUM13950.1"/>
    </source>
</evidence>